<keyword evidence="2" id="KW-1185">Reference proteome</keyword>
<dbReference type="EMBL" id="CM051401">
    <property type="protein sequence ID" value="KAJ4711756.1"/>
    <property type="molecule type" value="Genomic_DNA"/>
</dbReference>
<proteinExistence type="predicted"/>
<reference evidence="1 2" key="1">
    <citation type="journal article" date="2023" name="Science">
        <title>Complex scaffold remodeling in plant triterpene biosynthesis.</title>
        <authorList>
            <person name="De La Pena R."/>
            <person name="Hodgson H."/>
            <person name="Liu J.C."/>
            <person name="Stephenson M.J."/>
            <person name="Martin A.C."/>
            <person name="Owen C."/>
            <person name="Harkess A."/>
            <person name="Leebens-Mack J."/>
            <person name="Jimenez L.E."/>
            <person name="Osbourn A."/>
            <person name="Sattely E.S."/>
        </authorList>
    </citation>
    <scope>NUCLEOTIDE SEQUENCE [LARGE SCALE GENOMIC DNA]</scope>
    <source>
        <strain evidence="2">cv. JPN11</strain>
        <tissue evidence="1">Leaf</tissue>
    </source>
</reference>
<name>A0ACC1XJQ2_MELAZ</name>
<feature type="non-terminal residue" evidence="1">
    <location>
        <position position="1"/>
    </location>
</feature>
<accession>A0ACC1XJQ2</accession>
<organism evidence="1 2">
    <name type="scientific">Melia azedarach</name>
    <name type="common">Chinaberry tree</name>
    <dbReference type="NCBI Taxonomy" id="155640"/>
    <lineage>
        <taxon>Eukaryota</taxon>
        <taxon>Viridiplantae</taxon>
        <taxon>Streptophyta</taxon>
        <taxon>Embryophyta</taxon>
        <taxon>Tracheophyta</taxon>
        <taxon>Spermatophyta</taxon>
        <taxon>Magnoliopsida</taxon>
        <taxon>eudicotyledons</taxon>
        <taxon>Gunneridae</taxon>
        <taxon>Pentapetalae</taxon>
        <taxon>rosids</taxon>
        <taxon>malvids</taxon>
        <taxon>Sapindales</taxon>
        <taxon>Meliaceae</taxon>
        <taxon>Melia</taxon>
    </lineage>
</organism>
<dbReference type="Proteomes" id="UP001164539">
    <property type="component" value="Chromosome 8"/>
</dbReference>
<evidence type="ECO:0000313" key="2">
    <source>
        <dbReference type="Proteomes" id="UP001164539"/>
    </source>
</evidence>
<evidence type="ECO:0000313" key="1">
    <source>
        <dbReference type="EMBL" id="KAJ4711756.1"/>
    </source>
</evidence>
<protein>
    <submittedName>
        <fullName evidence="1">Ethylene-responsive transcription factor</fullName>
    </submittedName>
</protein>
<comment type="caution">
    <text evidence="1">The sequence shown here is derived from an EMBL/GenBank/DDBJ whole genome shotgun (WGS) entry which is preliminary data.</text>
</comment>
<sequence length="348" mass="37793">PPNTRMVSERERESIMGAVTENVRGRRKTSSRGHHRFVGVRQRPSGRWVAEIKDSLQKVRLWLGTFDTAEEAARAYDDAARALRGANARTNFELPQSESNSSATNRFLVNNIEPFSFEEVCGGATNEADGLLGALKAKLFDGKGTASILPPATCSKVQPSVAPTNSKSTVVVHSRELGTASSSINSGPAGKVDMLMDHNHSQDEVVAGHVGTQWHHPAQTSSASNIVWSSEPAYEVSWPTQLNQVPENAFFSIIATTTATSTWPVSGASETTTVDYSYSDQYHRELPAHTSVKMNNTVSMPVAQIDGATTEGVWSPEQQFLHCENKGWDGSSTNPSWDPLLYMSSVLG</sequence>
<gene>
    <name evidence="1" type="ORF">OWV82_014113</name>
</gene>